<accession>A0ABT5R053</accession>
<dbReference type="EMBL" id="JAJUBC010000011">
    <property type="protein sequence ID" value="MDD1793658.1"/>
    <property type="molecule type" value="Genomic_DNA"/>
</dbReference>
<dbReference type="Pfam" id="PF13689">
    <property type="entry name" value="DUF4154"/>
    <property type="match status" value="1"/>
</dbReference>
<evidence type="ECO:0000313" key="2">
    <source>
        <dbReference type="Proteomes" id="UP001149400"/>
    </source>
</evidence>
<sequence>MIDLAKRAFSRQLNWLLLATVITVSLGARASDFRDEDLKAVYLYRFAFLIDWKTLQPTSGRYAFCSDSDNEVSLRLKDVVARKPDQASFTAITQQSETDINCHIVYTANTSAQHISTLRTQFPDALVVGEGNEFTANGGMAAFVKMNNRVRPLINLNNLQYAPFSLRSQLLSISIIEEGDNA</sequence>
<name>A0ABT5R053_9GAMM</name>
<dbReference type="RefSeq" id="WP_274164510.1">
    <property type="nucleotide sequence ID" value="NZ_JAJUBC010000011.1"/>
</dbReference>
<dbReference type="Proteomes" id="UP001149400">
    <property type="component" value="Unassembled WGS sequence"/>
</dbReference>
<reference evidence="1" key="1">
    <citation type="submission" date="2021-12" db="EMBL/GenBank/DDBJ databases">
        <title>Enterovibrio ZSDZ35 sp. nov. and Enterovibrio ZSDZ42 sp. nov., isolated from coastal seawater in Qingdao.</title>
        <authorList>
            <person name="Zhang P."/>
        </authorList>
    </citation>
    <scope>NUCLEOTIDE SEQUENCE</scope>
    <source>
        <strain evidence="1">ZSDZ42</strain>
    </source>
</reference>
<evidence type="ECO:0000313" key="1">
    <source>
        <dbReference type="EMBL" id="MDD1793658.1"/>
    </source>
</evidence>
<organism evidence="1 2">
    <name type="scientific">Enterovibrio gelatinilyticus</name>
    <dbReference type="NCBI Taxonomy" id="2899819"/>
    <lineage>
        <taxon>Bacteria</taxon>
        <taxon>Pseudomonadati</taxon>
        <taxon>Pseudomonadota</taxon>
        <taxon>Gammaproteobacteria</taxon>
        <taxon>Vibrionales</taxon>
        <taxon>Vibrionaceae</taxon>
        <taxon>Enterovibrio</taxon>
    </lineage>
</organism>
<proteinExistence type="predicted"/>
<keyword evidence="2" id="KW-1185">Reference proteome</keyword>
<gene>
    <name evidence="1" type="ORF">LRP50_11005</name>
</gene>
<comment type="caution">
    <text evidence="1">The sequence shown here is derived from an EMBL/GenBank/DDBJ whole genome shotgun (WGS) entry which is preliminary data.</text>
</comment>
<dbReference type="InterPro" id="IPR025293">
    <property type="entry name" value="YfiR/HmsC-like"/>
</dbReference>
<protein>
    <submittedName>
        <fullName evidence="1">YfiR family protein</fullName>
    </submittedName>
</protein>